<evidence type="ECO:0000259" key="3">
    <source>
        <dbReference type="Pfam" id="PF00535"/>
    </source>
</evidence>
<gene>
    <name evidence="4" type="ORF">M595_4818</name>
</gene>
<dbReference type="PANTHER" id="PTHR43179">
    <property type="entry name" value="RHAMNOSYLTRANSFERASE WBBL"/>
    <property type="match status" value="1"/>
</dbReference>
<comment type="caution">
    <text evidence="4">The sequence shown here is derived from an EMBL/GenBank/DDBJ whole genome shotgun (WGS) entry which is preliminary data.</text>
</comment>
<dbReference type="Gene3D" id="3.40.50.2000">
    <property type="entry name" value="Glycogen Phosphorylase B"/>
    <property type="match status" value="1"/>
</dbReference>
<dbReference type="Pfam" id="PF00535">
    <property type="entry name" value="Glycos_transf_2"/>
    <property type="match status" value="1"/>
</dbReference>
<proteinExistence type="predicted"/>
<dbReference type="SUPFAM" id="SSF53756">
    <property type="entry name" value="UDP-Glycosyltransferase/glycogen phosphorylase"/>
    <property type="match status" value="1"/>
</dbReference>
<evidence type="ECO:0000256" key="1">
    <source>
        <dbReference type="PROSITE-ProRule" id="PRU00339"/>
    </source>
</evidence>
<dbReference type="SUPFAM" id="SSF81901">
    <property type="entry name" value="HCP-like"/>
    <property type="match status" value="1"/>
</dbReference>
<dbReference type="SUPFAM" id="SSF48452">
    <property type="entry name" value="TPR-like"/>
    <property type="match status" value="1"/>
</dbReference>
<feature type="domain" description="Glycosyltransferase 2-like" evidence="3">
    <location>
        <begin position="387"/>
        <end position="506"/>
    </location>
</feature>
<dbReference type="InterPro" id="IPR029044">
    <property type="entry name" value="Nucleotide-diphossugar_trans"/>
</dbReference>
<feature type="repeat" description="TPR" evidence="1">
    <location>
        <begin position="116"/>
        <end position="149"/>
    </location>
</feature>
<organism evidence="4 5">
    <name type="scientific">Lyngbya aestuarii BL J</name>
    <dbReference type="NCBI Taxonomy" id="1348334"/>
    <lineage>
        <taxon>Bacteria</taxon>
        <taxon>Bacillati</taxon>
        <taxon>Cyanobacteriota</taxon>
        <taxon>Cyanophyceae</taxon>
        <taxon>Oscillatoriophycideae</taxon>
        <taxon>Oscillatoriales</taxon>
        <taxon>Microcoleaceae</taxon>
        <taxon>Lyngbya</taxon>
    </lineage>
</organism>
<feature type="non-terminal residue" evidence="4">
    <location>
        <position position="923"/>
    </location>
</feature>
<feature type="repeat" description="TPR" evidence="1">
    <location>
        <begin position="48"/>
        <end position="81"/>
    </location>
</feature>
<accession>U7QBK6</accession>
<evidence type="ECO:0000313" key="4">
    <source>
        <dbReference type="EMBL" id="ERT05249.1"/>
    </source>
</evidence>
<feature type="repeat" description="TPR" evidence="1">
    <location>
        <begin position="184"/>
        <end position="217"/>
    </location>
</feature>
<feature type="repeat" description="TPR" evidence="1">
    <location>
        <begin position="82"/>
        <end position="115"/>
    </location>
</feature>
<evidence type="ECO:0000313" key="5">
    <source>
        <dbReference type="Proteomes" id="UP000017127"/>
    </source>
</evidence>
<dbReference type="SUPFAM" id="SSF53448">
    <property type="entry name" value="Nucleotide-diphospho-sugar transferases"/>
    <property type="match status" value="1"/>
</dbReference>
<dbReference type="Pfam" id="PF13181">
    <property type="entry name" value="TPR_8"/>
    <property type="match status" value="1"/>
</dbReference>
<dbReference type="Pfam" id="PF13692">
    <property type="entry name" value="Glyco_trans_1_4"/>
    <property type="match status" value="1"/>
</dbReference>
<name>U7QBK6_9CYAN</name>
<dbReference type="Pfam" id="PF00515">
    <property type="entry name" value="TPR_1"/>
    <property type="match status" value="1"/>
</dbReference>
<dbReference type="AlphaFoldDB" id="U7QBK6"/>
<dbReference type="Gene3D" id="1.25.40.10">
    <property type="entry name" value="Tetratricopeptide repeat domain"/>
    <property type="match status" value="2"/>
</dbReference>
<dbReference type="PANTHER" id="PTHR43179:SF7">
    <property type="entry name" value="RHAMNOSYLTRANSFERASE WBBL"/>
    <property type="match status" value="1"/>
</dbReference>
<dbReference type="RefSeq" id="WP_023068513.1">
    <property type="nucleotide sequence ID" value="NZ_AUZM01000063.1"/>
</dbReference>
<dbReference type="PROSITE" id="PS50293">
    <property type="entry name" value="TPR_REGION"/>
    <property type="match status" value="4"/>
</dbReference>
<sequence length="923" mass="105722">MSNRSQAQLVSPLSQSDQVSESLQEKQLVDKGSIVLSQHSRQPKLNPALSHYNLGLALAKKGKLEEAINAYQQAIKIDSKLAKAYHNLGEILSQKEQWQEAIEAYQKAIDIDPKVSWSHNSLGNALFKLEKFQAAVKAYQDAIELNPKCSWSYNSLGDTLLRLNQWKEAVEVYQKAIELNPDFPWSYYNLGEVLAQLGKWDEAVIAYRKALKLESDLPKIYEKLGDALQQQMRLYAEEAINLYHQAIQQNHDDVELYHKALEIQPNNAELYLQLCQLLVIKNELDEAIIFYNMGLQADSAKSEISEKFDLMELGNACVKKGKLKEAIFFYQESLNNHPDNDFISWQLQNAIAIQNREFTYSLEMVEYLRLVEPQPLTLNTSERPVISIIIPVYNQIVHTYNCLRSLAETLDGSLPFEVIVMDDHSKDNTQEVLRKVSGIKSVFNEQNLGFIGSCNRGASLAKGEYLFFLNNDTVVMPNCFQELLNTFKQIPNAGLVGAKFLYPNGKLQEAGGIIWQDGSAWNYGRLDHPNKPEYCYLREVDYCSGAGIMIPTKLWREIGGFDVRYKPAYYEDTDLAFEVRKAGYKVLYQPLAKIVHFEGISSGKDVTKGVKKYQVVNHQKFIEKWQDVLKLHRPNAVEPHLERERPVQKRLLMIDACMLTPDQDSGSVTAFNLIKIFQSLNYKVTFAPDNLLYVEKYTEDLQRLGVECLYCSYVTSIQSHLEAYGSEYDVVYLARLEFTEKHIDNVRKFAPQAKIIYDTVDLHYLREEREAKLKNSFELSEKAMKTKERELALMAKADCTLVVSMMEKQMLERENPDLQNIEFFNMPRDIYGAAKGFEDRKNILFIGGFQHPPNVDAVLYFVQDVFPLIKQQVNDIKIFVIGSKAPEEILNLSSEDVIITGHVPDISEYFNNCKLSVAPLRYG</sequence>
<evidence type="ECO:0000256" key="2">
    <source>
        <dbReference type="SAM" id="MobiDB-lite"/>
    </source>
</evidence>
<feature type="repeat" description="TPR" evidence="1">
    <location>
        <begin position="307"/>
        <end position="340"/>
    </location>
</feature>
<keyword evidence="5" id="KW-1185">Reference proteome</keyword>
<keyword evidence="4" id="KW-0808">Transferase</keyword>
<protein>
    <submittedName>
        <fullName evidence="4">Glycosyl transferase 2 family protein</fullName>
    </submittedName>
</protein>
<feature type="region of interest" description="Disordered" evidence="2">
    <location>
        <begin position="1"/>
        <end position="22"/>
    </location>
</feature>
<dbReference type="CDD" id="cd04186">
    <property type="entry name" value="GT_2_like_c"/>
    <property type="match status" value="1"/>
</dbReference>
<dbReference type="InterPro" id="IPR001173">
    <property type="entry name" value="Glyco_trans_2-like"/>
</dbReference>
<keyword evidence="1" id="KW-0802">TPR repeat</keyword>
<feature type="repeat" description="TPR" evidence="1">
    <location>
        <begin position="150"/>
        <end position="183"/>
    </location>
</feature>
<dbReference type="PROSITE" id="PS50005">
    <property type="entry name" value="TPR"/>
    <property type="match status" value="6"/>
</dbReference>
<dbReference type="Gene3D" id="3.90.550.10">
    <property type="entry name" value="Spore Coat Polysaccharide Biosynthesis Protein SpsA, Chain A"/>
    <property type="match status" value="1"/>
</dbReference>
<dbReference type="OrthoDB" id="9771846at2"/>
<dbReference type="InterPro" id="IPR011990">
    <property type="entry name" value="TPR-like_helical_dom_sf"/>
</dbReference>
<dbReference type="Proteomes" id="UP000017127">
    <property type="component" value="Unassembled WGS sequence"/>
</dbReference>
<reference evidence="4 5" key="1">
    <citation type="journal article" date="2013" name="Front. Microbiol.">
        <title>Comparative genomic analyses of the cyanobacterium, Lyngbya aestuarii BL J, a powerful hydrogen producer.</title>
        <authorList>
            <person name="Kothari A."/>
            <person name="Vaughn M."/>
            <person name="Garcia-Pichel F."/>
        </authorList>
    </citation>
    <scope>NUCLEOTIDE SEQUENCE [LARGE SCALE GENOMIC DNA]</scope>
    <source>
        <strain evidence="4 5">BL J</strain>
    </source>
</reference>
<dbReference type="GO" id="GO:0016740">
    <property type="term" value="F:transferase activity"/>
    <property type="evidence" value="ECO:0007669"/>
    <property type="project" value="UniProtKB-KW"/>
</dbReference>
<dbReference type="InterPro" id="IPR019734">
    <property type="entry name" value="TPR_rpt"/>
</dbReference>
<dbReference type="Pfam" id="PF13414">
    <property type="entry name" value="TPR_11"/>
    <property type="match status" value="2"/>
</dbReference>
<dbReference type="EMBL" id="AUZM01000063">
    <property type="protein sequence ID" value="ERT05249.1"/>
    <property type="molecule type" value="Genomic_DNA"/>
</dbReference>
<dbReference type="SMART" id="SM00028">
    <property type="entry name" value="TPR"/>
    <property type="match status" value="8"/>
</dbReference>